<dbReference type="PANTHER" id="PTHR23353">
    <property type="entry name" value="RAB-GAP/TBC-RELATED"/>
    <property type="match status" value="1"/>
</dbReference>
<feature type="compositionally biased region" description="Low complexity" evidence="2">
    <location>
        <begin position="377"/>
        <end position="393"/>
    </location>
</feature>
<gene>
    <name evidence="3" type="ORF">ADEAN_000940800</name>
</gene>
<dbReference type="Proteomes" id="UP000515908">
    <property type="component" value="Chromosome 23"/>
</dbReference>
<dbReference type="VEuPathDB" id="TriTrypDB:ADEAN_000940800"/>
<feature type="coiled-coil region" evidence="1">
    <location>
        <begin position="207"/>
        <end position="243"/>
    </location>
</feature>
<evidence type="ECO:0000313" key="3">
    <source>
        <dbReference type="EMBL" id="CAD2221873.1"/>
    </source>
</evidence>
<protein>
    <submittedName>
        <fullName evidence="3">Uncharacterized protein</fullName>
    </submittedName>
</protein>
<evidence type="ECO:0000256" key="1">
    <source>
        <dbReference type="SAM" id="Coils"/>
    </source>
</evidence>
<feature type="region of interest" description="Disordered" evidence="2">
    <location>
        <begin position="87"/>
        <end position="136"/>
    </location>
</feature>
<organism evidence="3 4">
    <name type="scientific">Angomonas deanei</name>
    <dbReference type="NCBI Taxonomy" id="59799"/>
    <lineage>
        <taxon>Eukaryota</taxon>
        <taxon>Discoba</taxon>
        <taxon>Euglenozoa</taxon>
        <taxon>Kinetoplastea</taxon>
        <taxon>Metakinetoplastina</taxon>
        <taxon>Trypanosomatida</taxon>
        <taxon>Trypanosomatidae</taxon>
        <taxon>Strigomonadinae</taxon>
        <taxon>Angomonas</taxon>
    </lineage>
</organism>
<accession>A0A7G2CTU0</accession>
<feature type="compositionally biased region" description="Low complexity" evidence="2">
    <location>
        <begin position="88"/>
        <end position="97"/>
    </location>
</feature>
<dbReference type="AlphaFoldDB" id="A0A7G2CTU0"/>
<feature type="coiled-coil region" evidence="1">
    <location>
        <begin position="302"/>
        <end position="350"/>
    </location>
</feature>
<evidence type="ECO:0000313" key="4">
    <source>
        <dbReference type="Proteomes" id="UP000515908"/>
    </source>
</evidence>
<proteinExistence type="predicted"/>
<reference evidence="3 4" key="1">
    <citation type="submission" date="2020-08" db="EMBL/GenBank/DDBJ databases">
        <authorList>
            <person name="Newling K."/>
            <person name="Davey J."/>
            <person name="Forrester S."/>
        </authorList>
    </citation>
    <scope>NUCLEOTIDE SEQUENCE [LARGE SCALE GENOMIC DNA]</scope>
    <source>
        <strain evidence="4">Crithidia deanei Carvalho (ATCC PRA-265)</strain>
    </source>
</reference>
<name>A0A7G2CTU0_9TRYP</name>
<dbReference type="InterPro" id="IPR053019">
    <property type="entry name" value="GATA_zinc_finger"/>
</dbReference>
<keyword evidence="1" id="KW-0175">Coiled coil</keyword>
<keyword evidence="4" id="KW-1185">Reference proteome</keyword>
<feature type="region of interest" description="Disordered" evidence="2">
    <location>
        <begin position="377"/>
        <end position="411"/>
    </location>
</feature>
<feature type="compositionally biased region" description="Low complexity" evidence="2">
    <location>
        <begin position="125"/>
        <end position="136"/>
    </location>
</feature>
<evidence type="ECO:0000256" key="2">
    <source>
        <dbReference type="SAM" id="MobiDB-lite"/>
    </source>
</evidence>
<dbReference type="PANTHER" id="PTHR23353:SF23">
    <property type="entry name" value="PROTEIN HAIRLESS"/>
    <property type="match status" value="1"/>
</dbReference>
<sequence length="411" mass="47503">MSAVSEPFPEFPEFLDVVKSYKSILLDRYEWSDMCEHSAHQIMQLFQNFQNRDDTIHQKFVESCKFYQQTTEEYVKLIDQLLSELPQKNKNNNNNNNETSLKGVDNSSLEPLPPLPGSSDDDDNNNTNKDNNNPYPYLQADEVQIAHLVSDYAALQGQCRRLHEDKEALKELVTQLESSLQTSISENNALRSDLSTLQLQAVPFDVYEEKKMECRHLQHQIELLKKETEILALELEKNKNKEQLSMIPFQNENMETIHHIVEKKLGDSAVEDNNNNNNPHNVGLWSLAVKELEDQALLSVSLQHYKEECAEHVKTMELLKTELEQVQKEKKQLEEENSILRDDAQEYVYKNSILSTQMTSLLVKVEKLKHALRIKLNNNNNNNSDSESLSDLLQKGGRRGRNVPSQRDQHS</sequence>
<dbReference type="EMBL" id="LR877167">
    <property type="protein sequence ID" value="CAD2221873.1"/>
    <property type="molecule type" value="Genomic_DNA"/>
</dbReference>
<feature type="coiled-coil region" evidence="1">
    <location>
        <begin position="152"/>
        <end position="179"/>
    </location>
</feature>